<comment type="caution">
    <text evidence="1">The sequence shown here is derived from an EMBL/GenBank/DDBJ whole genome shotgun (WGS) entry which is preliminary data.</text>
</comment>
<sequence length="36" mass="4409">MRSYLGEQKMRSTNLLEYYKIRFIAISVRPYTITEH</sequence>
<dbReference type="AlphaFoldDB" id="A0A504Z0Y1"/>
<keyword evidence="2" id="KW-1185">Reference proteome</keyword>
<organism evidence="1 2">
    <name type="scientific">Fasciola gigantica</name>
    <name type="common">Giant liver fluke</name>
    <dbReference type="NCBI Taxonomy" id="46835"/>
    <lineage>
        <taxon>Eukaryota</taxon>
        <taxon>Metazoa</taxon>
        <taxon>Spiralia</taxon>
        <taxon>Lophotrochozoa</taxon>
        <taxon>Platyhelminthes</taxon>
        <taxon>Trematoda</taxon>
        <taxon>Digenea</taxon>
        <taxon>Plagiorchiida</taxon>
        <taxon>Echinostomata</taxon>
        <taxon>Echinostomatoidea</taxon>
        <taxon>Fasciolidae</taxon>
        <taxon>Fasciola</taxon>
    </lineage>
</organism>
<name>A0A504Z0Y1_FASGI</name>
<protein>
    <submittedName>
        <fullName evidence="1">Uncharacterized protein</fullName>
    </submittedName>
</protein>
<reference evidence="1 2" key="1">
    <citation type="submission" date="2019-04" db="EMBL/GenBank/DDBJ databases">
        <title>Annotation for the trematode Fasciola gigantica.</title>
        <authorList>
            <person name="Choi Y.-J."/>
        </authorList>
    </citation>
    <scope>NUCLEOTIDE SEQUENCE [LARGE SCALE GENOMIC DNA]</scope>
    <source>
        <strain evidence="1">Uganda_cow_1</strain>
    </source>
</reference>
<dbReference type="Proteomes" id="UP000316759">
    <property type="component" value="Unassembled WGS sequence"/>
</dbReference>
<evidence type="ECO:0000313" key="1">
    <source>
        <dbReference type="EMBL" id="TPP67453.1"/>
    </source>
</evidence>
<proteinExistence type="predicted"/>
<evidence type="ECO:0000313" key="2">
    <source>
        <dbReference type="Proteomes" id="UP000316759"/>
    </source>
</evidence>
<accession>A0A504Z0Y1</accession>
<dbReference type="EMBL" id="SUNJ01000674">
    <property type="protein sequence ID" value="TPP67453.1"/>
    <property type="molecule type" value="Genomic_DNA"/>
</dbReference>
<gene>
    <name evidence="1" type="ORF">FGIG_11804</name>
</gene>